<gene>
    <name evidence="18" type="primary">pssA</name>
    <name evidence="18" type="ORF">OPS25_02795</name>
</gene>
<keyword evidence="19" id="KW-1185">Reference proteome</keyword>
<evidence type="ECO:0000256" key="2">
    <source>
        <dbReference type="ARBA" id="ARBA00004127"/>
    </source>
</evidence>
<dbReference type="Pfam" id="PF01066">
    <property type="entry name" value="CDP-OH_P_transf"/>
    <property type="match status" value="1"/>
</dbReference>
<dbReference type="GO" id="GO:0003882">
    <property type="term" value="F:CDP-diacylglycerol-serine O-phosphatidyltransferase activity"/>
    <property type="evidence" value="ECO:0007669"/>
    <property type="project" value="UniProtKB-EC"/>
</dbReference>
<feature type="transmembrane region" description="Helical" evidence="17">
    <location>
        <begin position="191"/>
        <end position="224"/>
    </location>
</feature>
<evidence type="ECO:0000256" key="4">
    <source>
        <dbReference type="ARBA" id="ARBA00013174"/>
    </source>
</evidence>
<sequence>MPENKRKGIYLLPNLLTTAGLFSGFFAVVSSMNGRFEAAAIAIFVAMIFDGLDGRVARITNTQSDFGAEYDSMADMVSFGVAPALVAYNWGLSGLGKLGWLAAFIYVAGAALRLARFNTQIGIADKRFFQGLASPASAALVAGLVWVGVEYGVDGDDYGFVVAIVTGLAGLLMVSNFKYNSFKEVNWHGKVPFVAILIVMLVFVVVATEPALVLFIVFALYALAGPINTFRTVDKVTLEDVVGDHEEDADFKETEKEGKVSSEFDSGNPTPTDANQGDKKEI</sequence>
<dbReference type="InterPro" id="IPR000462">
    <property type="entry name" value="CDP-OH_P_trans"/>
</dbReference>
<evidence type="ECO:0000256" key="15">
    <source>
        <dbReference type="RuleBase" id="RU003750"/>
    </source>
</evidence>
<dbReference type="NCBIfam" id="TIGR00473">
    <property type="entry name" value="pssA"/>
    <property type="match status" value="1"/>
</dbReference>
<dbReference type="InterPro" id="IPR004533">
    <property type="entry name" value="CDP-diaglyc--ser_O-PTrfase"/>
</dbReference>
<evidence type="ECO:0000256" key="16">
    <source>
        <dbReference type="SAM" id="MobiDB-lite"/>
    </source>
</evidence>
<reference evidence="18" key="1">
    <citation type="submission" date="2022-11" db="EMBL/GenBank/DDBJ databases">
        <title>Alteromonas sp. nov., isolated from sea water of the Qingdao.</title>
        <authorList>
            <person name="Wang Q."/>
        </authorList>
    </citation>
    <scope>NUCLEOTIDE SEQUENCE</scope>
    <source>
        <strain evidence="18">ASW11-7</strain>
    </source>
</reference>
<evidence type="ECO:0000256" key="3">
    <source>
        <dbReference type="ARBA" id="ARBA00010441"/>
    </source>
</evidence>
<evidence type="ECO:0000256" key="1">
    <source>
        <dbReference type="ARBA" id="ARBA00000287"/>
    </source>
</evidence>
<dbReference type="PANTHER" id="PTHR14269">
    <property type="entry name" value="CDP-DIACYLGLYCEROL--GLYCEROL-3-PHOSPHATE 3-PHOSPHATIDYLTRANSFERASE-RELATED"/>
    <property type="match status" value="1"/>
</dbReference>
<evidence type="ECO:0000256" key="12">
    <source>
        <dbReference type="ARBA" id="ARBA00023209"/>
    </source>
</evidence>
<keyword evidence="13" id="KW-1208">Phospholipid metabolism</keyword>
<evidence type="ECO:0000313" key="18">
    <source>
        <dbReference type="EMBL" id="MCW8107430.1"/>
    </source>
</evidence>
<evidence type="ECO:0000256" key="17">
    <source>
        <dbReference type="SAM" id="Phobius"/>
    </source>
</evidence>
<feature type="transmembrane region" description="Helical" evidence="17">
    <location>
        <begin position="9"/>
        <end position="29"/>
    </location>
</feature>
<dbReference type="EMBL" id="JAPFRD010000002">
    <property type="protein sequence ID" value="MCW8107430.1"/>
    <property type="molecule type" value="Genomic_DNA"/>
</dbReference>
<keyword evidence="12" id="KW-0594">Phospholipid biosynthesis</keyword>
<evidence type="ECO:0000256" key="7">
    <source>
        <dbReference type="ARBA" id="ARBA00022679"/>
    </source>
</evidence>
<comment type="catalytic activity">
    <reaction evidence="1">
        <text>a CDP-1,2-diacyl-sn-glycerol + L-serine = a 1,2-diacyl-sn-glycero-3-phospho-L-serine + CMP + H(+)</text>
        <dbReference type="Rhea" id="RHEA:16913"/>
        <dbReference type="ChEBI" id="CHEBI:15378"/>
        <dbReference type="ChEBI" id="CHEBI:33384"/>
        <dbReference type="ChEBI" id="CHEBI:57262"/>
        <dbReference type="ChEBI" id="CHEBI:58332"/>
        <dbReference type="ChEBI" id="CHEBI:60377"/>
        <dbReference type="EC" id="2.7.8.8"/>
    </reaction>
</comment>
<keyword evidence="8 17" id="KW-0812">Transmembrane</keyword>
<evidence type="ECO:0000256" key="9">
    <source>
        <dbReference type="ARBA" id="ARBA00022989"/>
    </source>
</evidence>
<keyword evidence="11 17" id="KW-0472">Membrane</keyword>
<evidence type="ECO:0000256" key="13">
    <source>
        <dbReference type="ARBA" id="ARBA00023264"/>
    </source>
</evidence>
<organism evidence="18 19">
    <name type="scientific">Alteromonas aquimaris</name>
    <dbReference type="NCBI Taxonomy" id="2998417"/>
    <lineage>
        <taxon>Bacteria</taxon>
        <taxon>Pseudomonadati</taxon>
        <taxon>Pseudomonadota</taxon>
        <taxon>Gammaproteobacteria</taxon>
        <taxon>Alteromonadales</taxon>
        <taxon>Alteromonadaceae</taxon>
        <taxon>Alteromonas/Salinimonas group</taxon>
        <taxon>Alteromonas</taxon>
    </lineage>
</organism>
<dbReference type="RefSeq" id="WP_265616124.1">
    <property type="nucleotide sequence ID" value="NZ_JAPFRD010000002.1"/>
</dbReference>
<name>A0ABT3P4K3_9ALTE</name>
<proteinExistence type="inferred from homology"/>
<feature type="transmembrane region" description="Helical" evidence="17">
    <location>
        <begin position="98"/>
        <end position="115"/>
    </location>
</feature>
<dbReference type="Gene3D" id="1.20.120.1760">
    <property type="match status" value="1"/>
</dbReference>
<accession>A0ABT3P4K3</accession>
<dbReference type="PROSITE" id="PS00379">
    <property type="entry name" value="CDP_ALCOHOL_P_TRANSF"/>
    <property type="match status" value="1"/>
</dbReference>
<dbReference type="InterPro" id="IPR048254">
    <property type="entry name" value="CDP_ALCOHOL_P_TRANSF_CS"/>
</dbReference>
<evidence type="ECO:0000313" key="19">
    <source>
        <dbReference type="Proteomes" id="UP001142810"/>
    </source>
</evidence>
<evidence type="ECO:0000256" key="8">
    <source>
        <dbReference type="ARBA" id="ARBA00022692"/>
    </source>
</evidence>
<evidence type="ECO:0000256" key="6">
    <source>
        <dbReference type="ARBA" id="ARBA00022516"/>
    </source>
</evidence>
<keyword evidence="7 15" id="KW-0808">Transferase</keyword>
<dbReference type="InterPro" id="IPR050324">
    <property type="entry name" value="CDP-alcohol_PTase-I"/>
</dbReference>
<comment type="caution">
    <text evidence="18">The sequence shown here is derived from an EMBL/GenBank/DDBJ whole genome shotgun (WGS) entry which is preliminary data.</text>
</comment>
<keyword evidence="9 17" id="KW-1133">Transmembrane helix</keyword>
<dbReference type="PANTHER" id="PTHR14269:SF61">
    <property type="entry name" value="CDP-DIACYLGLYCEROL--SERINE O-PHOSPHATIDYLTRANSFERASE"/>
    <property type="match status" value="1"/>
</dbReference>
<evidence type="ECO:0000256" key="10">
    <source>
        <dbReference type="ARBA" id="ARBA00023098"/>
    </source>
</evidence>
<evidence type="ECO:0000256" key="11">
    <source>
        <dbReference type="ARBA" id="ARBA00023136"/>
    </source>
</evidence>
<feature type="compositionally biased region" description="Basic and acidic residues" evidence="16">
    <location>
        <begin position="251"/>
        <end position="262"/>
    </location>
</feature>
<protein>
    <recommendedName>
        <fullName evidence="5">CDP-diacylglycerol--serine O-phosphatidyltransferase</fullName>
        <ecNumber evidence="4">2.7.8.8</ecNumber>
    </recommendedName>
    <alternativeName>
        <fullName evidence="14">Phosphatidylserine synthase</fullName>
    </alternativeName>
</protein>
<keyword evidence="6" id="KW-0444">Lipid biosynthesis</keyword>
<feature type="transmembrane region" description="Helical" evidence="17">
    <location>
        <begin position="127"/>
        <end position="146"/>
    </location>
</feature>
<feature type="compositionally biased region" description="Polar residues" evidence="16">
    <location>
        <begin position="263"/>
        <end position="275"/>
    </location>
</feature>
<feature type="region of interest" description="Disordered" evidence="16">
    <location>
        <begin position="245"/>
        <end position="282"/>
    </location>
</feature>
<keyword evidence="10" id="KW-0443">Lipid metabolism</keyword>
<comment type="similarity">
    <text evidence="3 15">Belongs to the CDP-alcohol phosphatidyltransferase class-I family.</text>
</comment>
<feature type="transmembrane region" description="Helical" evidence="17">
    <location>
        <begin position="158"/>
        <end position="179"/>
    </location>
</feature>
<comment type="subcellular location">
    <subcellularLocation>
        <location evidence="2">Endomembrane system</location>
        <topology evidence="2">Multi-pass membrane protein</topology>
    </subcellularLocation>
</comment>
<dbReference type="InterPro" id="IPR043130">
    <property type="entry name" value="CDP-OH_PTrfase_TM_dom"/>
</dbReference>
<dbReference type="EC" id="2.7.8.8" evidence="4"/>
<evidence type="ECO:0000256" key="14">
    <source>
        <dbReference type="ARBA" id="ARBA00032361"/>
    </source>
</evidence>
<dbReference type="Proteomes" id="UP001142810">
    <property type="component" value="Unassembled WGS sequence"/>
</dbReference>
<evidence type="ECO:0000256" key="5">
    <source>
        <dbReference type="ARBA" id="ARBA00017171"/>
    </source>
</evidence>